<accession>A0A553HU82</accession>
<proteinExistence type="predicted"/>
<dbReference type="InterPro" id="IPR009836">
    <property type="entry name" value="GRDP-like"/>
</dbReference>
<dbReference type="AlphaFoldDB" id="A0A553HU82"/>
<dbReference type="Pfam" id="PF07173">
    <property type="entry name" value="GRDP-like"/>
    <property type="match status" value="1"/>
</dbReference>
<gene>
    <name evidence="1" type="ORF">FHL15_007510</name>
</gene>
<sequence length="314" mass="35898">MVTAIPTPDQLSISYREKLALTFDRQLEADKVDRLPSISECVVHLELLDAIVHVEGQVAAWGKEKGLAEGVAWNTYCSAAAQRFLKWSLAGSHEMPTPPLDILIVWHAYMLNTAAYRHYEIEVLKGRMDFDGISWVTVHRWIDEESQFNICAEDAATMGKLPFPVDLLGALKDGKVQIDSASPYPSTDFDMVAAVQRQLKFAHKMHNTKWLRSPFTSQILESAIRRYEMFITLIAEHPCSSLSPTPDIDLVWHTHQLSPKRYGLYSAMKANGRFIHHNDNLAKHTLDRAFKSTRTLFRDRFGSEYRRFAIKYLC</sequence>
<protein>
    <submittedName>
        <fullName evidence="1">Uncharacterized protein</fullName>
    </submittedName>
</protein>
<dbReference type="PANTHER" id="PTHR34365">
    <property type="entry name" value="ENOLASE (DUF1399)"/>
    <property type="match status" value="1"/>
</dbReference>
<evidence type="ECO:0000313" key="2">
    <source>
        <dbReference type="Proteomes" id="UP000319160"/>
    </source>
</evidence>
<organism evidence="1 2">
    <name type="scientific">Xylaria flabelliformis</name>
    <dbReference type="NCBI Taxonomy" id="2512241"/>
    <lineage>
        <taxon>Eukaryota</taxon>
        <taxon>Fungi</taxon>
        <taxon>Dikarya</taxon>
        <taxon>Ascomycota</taxon>
        <taxon>Pezizomycotina</taxon>
        <taxon>Sordariomycetes</taxon>
        <taxon>Xylariomycetidae</taxon>
        <taxon>Xylariales</taxon>
        <taxon>Xylariaceae</taxon>
        <taxon>Xylaria</taxon>
    </lineage>
</organism>
<keyword evidence="2" id="KW-1185">Reference proteome</keyword>
<evidence type="ECO:0000313" key="1">
    <source>
        <dbReference type="EMBL" id="TRX91505.1"/>
    </source>
</evidence>
<name>A0A553HU82_9PEZI</name>
<dbReference type="STRING" id="2512241.A0A553HU82"/>
<comment type="caution">
    <text evidence="1">The sequence shown here is derived from an EMBL/GenBank/DDBJ whole genome shotgun (WGS) entry which is preliminary data.</text>
</comment>
<dbReference type="Proteomes" id="UP000319160">
    <property type="component" value="Unassembled WGS sequence"/>
</dbReference>
<dbReference type="PANTHER" id="PTHR34365:SF7">
    <property type="entry name" value="GLYCINE-RICH DOMAIN-CONTAINING PROTEIN 1"/>
    <property type="match status" value="1"/>
</dbReference>
<dbReference type="OrthoDB" id="2684236at2759"/>
<reference evidence="2" key="1">
    <citation type="submission" date="2019-06" db="EMBL/GenBank/DDBJ databases">
        <title>Draft genome sequence of the griseofulvin-producing fungus Xylaria cubensis strain G536.</title>
        <authorList>
            <person name="Mead M.E."/>
            <person name="Raja H.A."/>
            <person name="Steenwyk J.L."/>
            <person name="Knowles S.L."/>
            <person name="Oberlies N.H."/>
            <person name="Rokas A."/>
        </authorList>
    </citation>
    <scope>NUCLEOTIDE SEQUENCE [LARGE SCALE GENOMIC DNA]</scope>
    <source>
        <strain evidence="2">G536</strain>
    </source>
</reference>
<dbReference type="EMBL" id="VFLP01000044">
    <property type="protein sequence ID" value="TRX91505.1"/>
    <property type="molecule type" value="Genomic_DNA"/>
</dbReference>